<feature type="region of interest" description="Disordered" evidence="12">
    <location>
        <begin position="95"/>
        <end position="133"/>
    </location>
</feature>
<dbReference type="GeneTree" id="ENSGT00960000191123"/>
<proteinExistence type="predicted"/>
<organism evidence="13 14">
    <name type="scientific">Sphenodon punctatus</name>
    <name type="common">Tuatara</name>
    <name type="synonym">Hatteria punctata</name>
    <dbReference type="NCBI Taxonomy" id="8508"/>
    <lineage>
        <taxon>Eukaryota</taxon>
        <taxon>Metazoa</taxon>
        <taxon>Chordata</taxon>
        <taxon>Craniata</taxon>
        <taxon>Vertebrata</taxon>
        <taxon>Euteleostomi</taxon>
        <taxon>Lepidosauria</taxon>
        <taxon>Sphenodontia</taxon>
        <taxon>Sphenodontidae</taxon>
        <taxon>Sphenodon</taxon>
    </lineage>
</organism>
<dbReference type="GO" id="GO:0000981">
    <property type="term" value="F:DNA-binding transcription factor activity, RNA polymerase II-specific"/>
    <property type="evidence" value="ECO:0007669"/>
    <property type="project" value="TreeGrafter"/>
</dbReference>
<name>A0A8D0GCD3_SPHPU</name>
<evidence type="ECO:0000256" key="7">
    <source>
        <dbReference type="ARBA" id="ARBA00023136"/>
    </source>
</evidence>
<feature type="compositionally biased region" description="Polar residues" evidence="12">
    <location>
        <begin position="96"/>
        <end position="109"/>
    </location>
</feature>
<evidence type="ECO:0000313" key="13">
    <source>
        <dbReference type="Ensembl" id="ENSSPUP00000004608.1"/>
    </source>
</evidence>
<evidence type="ECO:0000256" key="11">
    <source>
        <dbReference type="ARBA" id="ARBA00023242"/>
    </source>
</evidence>
<evidence type="ECO:0000256" key="12">
    <source>
        <dbReference type="SAM" id="MobiDB-lite"/>
    </source>
</evidence>
<dbReference type="GO" id="GO:0005634">
    <property type="term" value="C:nucleus"/>
    <property type="evidence" value="ECO:0007669"/>
    <property type="project" value="TreeGrafter"/>
</dbReference>
<dbReference type="InterPro" id="IPR051381">
    <property type="entry name" value="CREB_ATF_subfamily"/>
</dbReference>
<feature type="region of interest" description="Disordered" evidence="12">
    <location>
        <begin position="1"/>
        <end position="79"/>
    </location>
</feature>
<reference evidence="13" key="1">
    <citation type="submission" date="2025-08" db="UniProtKB">
        <authorList>
            <consortium name="Ensembl"/>
        </authorList>
    </citation>
    <scope>IDENTIFICATION</scope>
</reference>
<keyword evidence="1" id="KW-0812">Transmembrane</keyword>
<accession>A0A8D0GCD3</accession>
<keyword evidence="14" id="KW-1185">Reference proteome</keyword>
<keyword evidence="3" id="KW-0735">Signal-anchor</keyword>
<keyword evidence="9" id="KW-0804">Transcription</keyword>
<evidence type="ECO:0000256" key="2">
    <source>
        <dbReference type="ARBA" id="ARBA00022824"/>
    </source>
</evidence>
<reference evidence="13" key="2">
    <citation type="submission" date="2025-09" db="UniProtKB">
        <authorList>
            <consortium name="Ensembl"/>
        </authorList>
    </citation>
    <scope>IDENTIFICATION</scope>
</reference>
<keyword evidence="10" id="KW-0325">Glycoprotein</keyword>
<dbReference type="PANTHER" id="PTHR45996:SF2">
    <property type="entry name" value="CYCLIC AMP-RESPONSIVE ELEMENT-BINDING PROTEIN 3-LIKE PROTEIN 4"/>
    <property type="match status" value="1"/>
</dbReference>
<keyword evidence="11" id="KW-0539">Nucleus</keyword>
<feature type="compositionally biased region" description="Polar residues" evidence="12">
    <location>
        <begin position="1"/>
        <end position="14"/>
    </location>
</feature>
<protein>
    <submittedName>
        <fullName evidence="13">Uncharacterized protein</fullName>
    </submittedName>
</protein>
<evidence type="ECO:0000256" key="10">
    <source>
        <dbReference type="ARBA" id="ARBA00023180"/>
    </source>
</evidence>
<evidence type="ECO:0000256" key="8">
    <source>
        <dbReference type="ARBA" id="ARBA00023159"/>
    </source>
</evidence>
<dbReference type="Proteomes" id="UP000694392">
    <property type="component" value="Unplaced"/>
</dbReference>
<evidence type="ECO:0000256" key="6">
    <source>
        <dbReference type="ARBA" id="ARBA00023125"/>
    </source>
</evidence>
<evidence type="ECO:0000256" key="5">
    <source>
        <dbReference type="ARBA" id="ARBA00023015"/>
    </source>
</evidence>
<keyword evidence="7" id="KW-0472">Membrane</keyword>
<evidence type="ECO:0000256" key="3">
    <source>
        <dbReference type="ARBA" id="ARBA00022968"/>
    </source>
</evidence>
<keyword evidence="4" id="KW-1133">Transmembrane helix</keyword>
<dbReference type="PANTHER" id="PTHR45996">
    <property type="entry name" value="AGAP001464-PB"/>
    <property type="match status" value="1"/>
</dbReference>
<dbReference type="AlphaFoldDB" id="A0A8D0GCD3"/>
<dbReference type="OMA" id="MWIPEAC"/>
<evidence type="ECO:0000256" key="4">
    <source>
        <dbReference type="ARBA" id="ARBA00022989"/>
    </source>
</evidence>
<keyword evidence="2" id="KW-0256">Endoplasmic reticulum</keyword>
<evidence type="ECO:0000256" key="9">
    <source>
        <dbReference type="ARBA" id="ARBA00023163"/>
    </source>
</evidence>
<evidence type="ECO:0000313" key="14">
    <source>
        <dbReference type="Proteomes" id="UP000694392"/>
    </source>
</evidence>
<dbReference type="GO" id="GO:0000978">
    <property type="term" value="F:RNA polymerase II cis-regulatory region sequence-specific DNA binding"/>
    <property type="evidence" value="ECO:0007669"/>
    <property type="project" value="TreeGrafter"/>
</dbReference>
<evidence type="ECO:0000256" key="1">
    <source>
        <dbReference type="ARBA" id="ARBA00022692"/>
    </source>
</evidence>
<sequence>MASGSPQLQETLSEQQDDVPFPGLLLQEQAYGTTPNPYRGWTAGSTVSPGQARYLEGRDSVSEPLSSPDAANSGGLRESDPEDFLQLIINPDHLYSTGSRLGSPESDSGISEEPRAAESPPSSQASGTPPPPVYEVVCDPSSGTSHILSIQLGDWTPPMLIPDACIVSELLPGPSALAVGNLGAMPDAPSCCPSLLLTEEERQLLSQEGISLPSNLP</sequence>
<keyword evidence="5" id="KW-0805">Transcription regulation</keyword>
<keyword evidence="8" id="KW-0010">Activator</keyword>
<dbReference type="Ensembl" id="ENSSPUT00000004889.1">
    <property type="protein sequence ID" value="ENSSPUP00000004608.1"/>
    <property type="gene ID" value="ENSSPUG00000003536.1"/>
</dbReference>
<keyword evidence="6" id="KW-0238">DNA-binding</keyword>